<dbReference type="AlphaFoldDB" id="W2SAQ4"/>
<dbReference type="InterPro" id="IPR020846">
    <property type="entry name" value="MFS_dom"/>
</dbReference>
<gene>
    <name evidence="8" type="ORF">HMPREF1541_09615</name>
</gene>
<dbReference type="EMBL" id="KB822712">
    <property type="protein sequence ID" value="ETN45782.1"/>
    <property type="molecule type" value="Genomic_DNA"/>
</dbReference>
<dbReference type="Proteomes" id="UP000030752">
    <property type="component" value="Unassembled WGS sequence"/>
</dbReference>
<keyword evidence="3 6" id="KW-0812">Transmembrane</keyword>
<dbReference type="InterPro" id="IPR011701">
    <property type="entry name" value="MFS"/>
</dbReference>
<dbReference type="GO" id="GO:0016020">
    <property type="term" value="C:membrane"/>
    <property type="evidence" value="ECO:0007669"/>
    <property type="project" value="UniProtKB-SubCell"/>
</dbReference>
<reference evidence="8 9" key="1">
    <citation type="submission" date="2013-03" db="EMBL/GenBank/DDBJ databases">
        <title>The Genome Sequence of Phialophora europaea CBS 101466.</title>
        <authorList>
            <consortium name="The Broad Institute Genomics Platform"/>
            <person name="Cuomo C."/>
            <person name="de Hoog S."/>
            <person name="Gorbushina A."/>
            <person name="Walker B."/>
            <person name="Young S.K."/>
            <person name="Zeng Q."/>
            <person name="Gargeya S."/>
            <person name="Fitzgerald M."/>
            <person name="Haas B."/>
            <person name="Abouelleil A."/>
            <person name="Allen A.W."/>
            <person name="Alvarado L."/>
            <person name="Arachchi H.M."/>
            <person name="Berlin A.M."/>
            <person name="Chapman S.B."/>
            <person name="Gainer-Dewar J."/>
            <person name="Goldberg J."/>
            <person name="Griggs A."/>
            <person name="Gujja S."/>
            <person name="Hansen M."/>
            <person name="Howarth C."/>
            <person name="Imamovic A."/>
            <person name="Ireland A."/>
            <person name="Larimer J."/>
            <person name="McCowan C."/>
            <person name="Murphy C."/>
            <person name="Pearson M."/>
            <person name="Poon T.W."/>
            <person name="Priest M."/>
            <person name="Roberts A."/>
            <person name="Saif S."/>
            <person name="Shea T."/>
            <person name="Sisk P."/>
            <person name="Sykes S."/>
            <person name="Wortman J."/>
            <person name="Nusbaum C."/>
            <person name="Birren B."/>
        </authorList>
    </citation>
    <scope>NUCLEOTIDE SEQUENCE [LARGE SCALE GENOMIC DNA]</scope>
    <source>
        <strain evidence="8 9">CBS 101466</strain>
    </source>
</reference>
<dbReference type="PANTHER" id="PTHR43791:SF47">
    <property type="entry name" value="MAJOR FACILITATOR SUPERFAMILY (MFS) PROFILE DOMAIN-CONTAINING PROTEIN-RELATED"/>
    <property type="match status" value="1"/>
</dbReference>
<keyword evidence="9" id="KW-1185">Reference proteome</keyword>
<feature type="transmembrane region" description="Helical" evidence="6">
    <location>
        <begin position="119"/>
        <end position="140"/>
    </location>
</feature>
<feature type="transmembrane region" description="Helical" evidence="6">
    <location>
        <begin position="89"/>
        <end position="107"/>
    </location>
</feature>
<proteinExistence type="predicted"/>
<evidence type="ECO:0000259" key="7">
    <source>
        <dbReference type="PROSITE" id="PS50850"/>
    </source>
</evidence>
<keyword evidence="5 6" id="KW-0472">Membrane</keyword>
<dbReference type="Pfam" id="PF07690">
    <property type="entry name" value="MFS_1"/>
    <property type="match status" value="1"/>
</dbReference>
<protein>
    <recommendedName>
        <fullName evidence="7">Major facilitator superfamily (MFS) profile domain-containing protein</fullName>
    </recommendedName>
</protein>
<feature type="transmembrane region" description="Helical" evidence="6">
    <location>
        <begin position="352"/>
        <end position="373"/>
    </location>
</feature>
<dbReference type="PANTHER" id="PTHR43791">
    <property type="entry name" value="PERMEASE-RELATED"/>
    <property type="match status" value="1"/>
</dbReference>
<evidence type="ECO:0000256" key="2">
    <source>
        <dbReference type="ARBA" id="ARBA00022448"/>
    </source>
</evidence>
<dbReference type="eggNOG" id="KOG2533">
    <property type="taxonomic scope" value="Eukaryota"/>
</dbReference>
<evidence type="ECO:0000256" key="6">
    <source>
        <dbReference type="SAM" id="Phobius"/>
    </source>
</evidence>
<feature type="transmembrane region" description="Helical" evidence="6">
    <location>
        <begin position="228"/>
        <end position="249"/>
    </location>
</feature>
<dbReference type="FunFam" id="1.20.1250.20:FF:000013">
    <property type="entry name" value="MFS general substrate transporter"/>
    <property type="match status" value="1"/>
</dbReference>
<evidence type="ECO:0000256" key="1">
    <source>
        <dbReference type="ARBA" id="ARBA00004141"/>
    </source>
</evidence>
<feature type="transmembrane region" description="Helical" evidence="6">
    <location>
        <begin position="269"/>
        <end position="286"/>
    </location>
</feature>
<dbReference type="GO" id="GO:0022857">
    <property type="term" value="F:transmembrane transporter activity"/>
    <property type="evidence" value="ECO:0007669"/>
    <property type="project" value="InterPro"/>
</dbReference>
<feature type="domain" description="Major facilitator superfamily (MFS) profile" evidence="7">
    <location>
        <begin position="1"/>
        <end position="411"/>
    </location>
</feature>
<dbReference type="Gene3D" id="1.20.1250.20">
    <property type="entry name" value="MFS general substrate transporter like domains"/>
    <property type="match status" value="2"/>
</dbReference>
<dbReference type="PROSITE" id="PS50850">
    <property type="entry name" value="MFS"/>
    <property type="match status" value="1"/>
</dbReference>
<organism evidence="8 9">
    <name type="scientific">Cyphellophora europaea (strain CBS 101466)</name>
    <name type="common">Phialophora europaea</name>
    <dbReference type="NCBI Taxonomy" id="1220924"/>
    <lineage>
        <taxon>Eukaryota</taxon>
        <taxon>Fungi</taxon>
        <taxon>Dikarya</taxon>
        <taxon>Ascomycota</taxon>
        <taxon>Pezizomycotina</taxon>
        <taxon>Eurotiomycetes</taxon>
        <taxon>Chaetothyriomycetidae</taxon>
        <taxon>Chaetothyriales</taxon>
        <taxon>Cyphellophoraceae</taxon>
        <taxon>Cyphellophora</taxon>
    </lineage>
</organism>
<dbReference type="InParanoid" id="W2SAQ4"/>
<evidence type="ECO:0000313" key="8">
    <source>
        <dbReference type="EMBL" id="ETN45782.1"/>
    </source>
</evidence>
<dbReference type="HOGENOM" id="CLU_001265_0_1_1"/>
<dbReference type="SUPFAM" id="SSF103473">
    <property type="entry name" value="MFS general substrate transporter"/>
    <property type="match status" value="1"/>
</dbReference>
<dbReference type="GeneID" id="19976954"/>
<name>W2SAQ4_CYPE1</name>
<keyword evidence="4 6" id="KW-1133">Transmembrane helix</keyword>
<dbReference type="FunCoup" id="W2SAQ4">
    <property type="interactions" value="6"/>
</dbReference>
<dbReference type="OrthoDB" id="3639251at2759"/>
<comment type="subcellular location">
    <subcellularLocation>
        <location evidence="1">Membrane</location>
        <topology evidence="1">Multi-pass membrane protein</topology>
    </subcellularLocation>
</comment>
<evidence type="ECO:0000313" key="9">
    <source>
        <dbReference type="Proteomes" id="UP000030752"/>
    </source>
</evidence>
<feature type="transmembrane region" description="Helical" evidence="6">
    <location>
        <begin position="152"/>
        <end position="174"/>
    </location>
</feature>
<sequence length="430" mass="47894">MVSLMDRSNLPNAAIAGMTAELNLNVGFRYSTIALVFFTTYTIFQPPATVLTRKLGPRPFLSGLCFAWGVVMIGFGFPNDWTVMIPLRILLGLFEAGFFPGCVYLISTWYARYDMQKRYAVFYLLGSLASGGSGILAFGLQQMDGLANYRGWRWIFIIEGVITCLIGIAGYIFLVDFPDQAIKKNHWGFLKQNEIEFVLRRINRDRNDAEGEPWNFKKWASAGKDWKVWMFAMILFALTTMAYALSFFLPVVLRENMGMSVGMSQCLSAPQYVFAAILMYGLAWVGDKYHIRGPLLLVNCALGLIGLPLLGFATQPAVRFVGTFLICASAQGGIPTCLAYQGNNIRGHWKRAFSSATLIGFGGIGGIAGSLIFRSQDRPHYRPGIYAGLACNVLIIAIVVINTIIFRRENRKADKEGKILEGDPNFRYTI</sequence>
<feature type="transmembrane region" description="Helical" evidence="6">
    <location>
        <begin position="320"/>
        <end position="340"/>
    </location>
</feature>
<dbReference type="InterPro" id="IPR036259">
    <property type="entry name" value="MFS_trans_sf"/>
</dbReference>
<dbReference type="VEuPathDB" id="FungiDB:HMPREF1541_09615"/>
<feature type="transmembrane region" description="Helical" evidence="6">
    <location>
        <begin position="293"/>
        <end position="314"/>
    </location>
</feature>
<evidence type="ECO:0000256" key="3">
    <source>
        <dbReference type="ARBA" id="ARBA00022692"/>
    </source>
</evidence>
<dbReference type="FunFam" id="1.20.1250.20:FF:000779">
    <property type="entry name" value="Phthalate transporter, putative"/>
    <property type="match status" value="1"/>
</dbReference>
<feature type="transmembrane region" description="Helical" evidence="6">
    <location>
        <begin position="28"/>
        <end position="48"/>
    </location>
</feature>
<dbReference type="RefSeq" id="XP_008712510.1">
    <property type="nucleotide sequence ID" value="XM_008714288.1"/>
</dbReference>
<feature type="transmembrane region" description="Helical" evidence="6">
    <location>
        <begin position="385"/>
        <end position="406"/>
    </location>
</feature>
<evidence type="ECO:0000256" key="4">
    <source>
        <dbReference type="ARBA" id="ARBA00022989"/>
    </source>
</evidence>
<keyword evidence="2" id="KW-0813">Transport</keyword>
<feature type="transmembrane region" description="Helical" evidence="6">
    <location>
        <begin position="60"/>
        <end position="77"/>
    </location>
</feature>
<evidence type="ECO:0000256" key="5">
    <source>
        <dbReference type="ARBA" id="ARBA00023136"/>
    </source>
</evidence>
<accession>W2SAQ4</accession>